<dbReference type="Proteomes" id="UP001217838">
    <property type="component" value="Unassembled WGS sequence"/>
</dbReference>
<sequence>MAVLIQFTTLIVRIDRLTAVAPDGVARIQANWSPSWRDEHLLAVAFMDMGARDLAAELEAMGLVLRDTSSGTRVWRDICVVDYYEGPTNPCPWLEVDLAQHVAWLKGTAPGPIAGPDHVHEEAPLRVSPEQFNKLLAEQHGIGVAQPAAKPATKPAKPRRQRADHEAVLLPLTQQIAAQLLQVIPLSAKLEAVVFAAHFPQRGENVRAGLLIHELEGQQHVFRLKHFTEETRRLLDVLSRYDGDNRLTSLEIKIAGDGRCTTSFGIAPPLSAEALRELLQRRFGGLPEARPPTLPAARGFTGWIRSLFAPKLKLYPLPVLQHVPHIEPLALLLDPLDRIDEGWDDEPEPTPIASQRPAGGAPVFDLASLHALEAARIGAAPASPRPAAPPPSGAQLVVPDREGVLIAEVRELQREPLAELHRRRPELRFDPLSENLTRDLSDFGLGELRFGAWNGQITSMRLRREGLANLDELLAALTPVLAALGGMGPVAQGLGNRWPPPAADAQPVTLDELRRYLVPDSPHGSKVYPCWLIGAPANATVSLDLSTSLPDGRPSFDWAILVTLI</sequence>
<name>A0ABT5B5A3_9BACT</name>
<evidence type="ECO:0000313" key="3">
    <source>
        <dbReference type="Proteomes" id="UP001217838"/>
    </source>
</evidence>
<reference evidence="2 3" key="1">
    <citation type="submission" date="2022-11" db="EMBL/GenBank/DDBJ databases">
        <title>Minimal conservation of predation-associated metabolite biosynthetic gene clusters underscores biosynthetic potential of Myxococcota including descriptions for ten novel species: Archangium lansinium sp. nov., Myxococcus landrumus sp. nov., Nannocystis bai.</title>
        <authorList>
            <person name="Ahearne A."/>
            <person name="Stevens C."/>
            <person name="Dowd S."/>
        </authorList>
    </citation>
    <scope>NUCLEOTIDE SEQUENCE [LARGE SCALE GENOMIC DNA]</scope>
    <source>
        <strain evidence="2 3">NCELM</strain>
    </source>
</reference>
<feature type="region of interest" description="Disordered" evidence="1">
    <location>
        <begin position="340"/>
        <end position="359"/>
    </location>
</feature>
<proteinExistence type="predicted"/>
<evidence type="ECO:0000256" key="1">
    <source>
        <dbReference type="SAM" id="MobiDB-lite"/>
    </source>
</evidence>
<protein>
    <submittedName>
        <fullName evidence="2">Uncharacterized protein</fullName>
    </submittedName>
</protein>
<gene>
    <name evidence="2" type="ORF">POL58_16240</name>
</gene>
<dbReference type="RefSeq" id="WP_271999084.1">
    <property type="nucleotide sequence ID" value="NZ_JAQNDN010000007.1"/>
</dbReference>
<comment type="caution">
    <text evidence="2">The sequence shown here is derived from an EMBL/GenBank/DDBJ whole genome shotgun (WGS) entry which is preliminary data.</text>
</comment>
<evidence type="ECO:0000313" key="2">
    <source>
        <dbReference type="EMBL" id="MDC0669304.1"/>
    </source>
</evidence>
<organism evidence="2 3">
    <name type="scientific">Nannocystis radixulma</name>
    <dbReference type="NCBI Taxonomy" id="2995305"/>
    <lineage>
        <taxon>Bacteria</taxon>
        <taxon>Pseudomonadati</taxon>
        <taxon>Myxococcota</taxon>
        <taxon>Polyangia</taxon>
        <taxon>Nannocystales</taxon>
        <taxon>Nannocystaceae</taxon>
        <taxon>Nannocystis</taxon>
    </lineage>
</organism>
<dbReference type="EMBL" id="JAQNDN010000007">
    <property type="protein sequence ID" value="MDC0669304.1"/>
    <property type="molecule type" value="Genomic_DNA"/>
</dbReference>
<keyword evidence="3" id="KW-1185">Reference proteome</keyword>
<accession>A0ABT5B5A3</accession>